<sequence>MPKTDDFDARVIADCVRFGRVNPTPMPNFKYAALQRLTRFRYHLVQTISSEKSRALNLLYLKFSSYKEDCPFSDVFGSASTSVFDSFTPDEIAVMPMEELVDFVLSHGNNRLSNPEEIAKTLKSAANRAYRLNPDMCDTVSMTLTM</sequence>
<dbReference type="RefSeq" id="WP_234945968.1">
    <property type="nucleotide sequence ID" value="NZ_FQVH01000010.1"/>
</dbReference>
<reference evidence="2 3" key="1">
    <citation type="submission" date="2016-11" db="EMBL/GenBank/DDBJ databases">
        <authorList>
            <person name="Jaros S."/>
            <person name="Januszkiewicz K."/>
            <person name="Wedrychowicz H."/>
        </authorList>
    </citation>
    <scope>NUCLEOTIDE SEQUENCE [LARGE SCALE GENOMIC DNA]</scope>
    <source>
        <strain evidence="2 3">DSM 17918</strain>
    </source>
</reference>
<dbReference type="Proteomes" id="UP000184088">
    <property type="component" value="Unassembled WGS sequence"/>
</dbReference>
<dbReference type="GO" id="GO:0003677">
    <property type="term" value="F:DNA binding"/>
    <property type="evidence" value="ECO:0007669"/>
    <property type="project" value="InterPro"/>
</dbReference>
<evidence type="ECO:0000313" key="3">
    <source>
        <dbReference type="Proteomes" id="UP000184088"/>
    </source>
</evidence>
<keyword evidence="3" id="KW-1185">Reference proteome</keyword>
<evidence type="ECO:0000313" key="2">
    <source>
        <dbReference type="EMBL" id="SHF01443.1"/>
    </source>
</evidence>
<dbReference type="AlphaFoldDB" id="A0A1M4Y783"/>
<accession>A0A1M4Y783</accession>
<feature type="non-terminal residue" evidence="2">
    <location>
        <position position="146"/>
    </location>
</feature>
<name>A0A1M4Y783_9THEO</name>
<protein>
    <submittedName>
        <fullName evidence="2">Transposase</fullName>
    </submittedName>
</protein>
<feature type="domain" description="Transposase IS110-like N-terminal" evidence="1">
    <location>
        <begin position="3"/>
        <end position="60"/>
    </location>
</feature>
<dbReference type="EMBL" id="FQVH01000010">
    <property type="protein sequence ID" value="SHF01443.1"/>
    <property type="molecule type" value="Genomic_DNA"/>
</dbReference>
<dbReference type="GO" id="GO:0006313">
    <property type="term" value="P:DNA transposition"/>
    <property type="evidence" value="ECO:0007669"/>
    <property type="project" value="InterPro"/>
</dbReference>
<proteinExistence type="predicted"/>
<gene>
    <name evidence="2" type="ORF">SAMN02746089_01155</name>
</gene>
<dbReference type="InterPro" id="IPR002525">
    <property type="entry name" value="Transp_IS110-like_N"/>
</dbReference>
<dbReference type="GO" id="GO:0004803">
    <property type="term" value="F:transposase activity"/>
    <property type="evidence" value="ECO:0007669"/>
    <property type="project" value="InterPro"/>
</dbReference>
<dbReference type="Pfam" id="PF01548">
    <property type="entry name" value="DEDD_Tnp_IS110"/>
    <property type="match status" value="1"/>
</dbReference>
<organism evidence="2 3">
    <name type="scientific">Caldanaerobius fijiensis DSM 17918</name>
    <dbReference type="NCBI Taxonomy" id="1121256"/>
    <lineage>
        <taxon>Bacteria</taxon>
        <taxon>Bacillati</taxon>
        <taxon>Bacillota</taxon>
        <taxon>Clostridia</taxon>
        <taxon>Thermoanaerobacterales</taxon>
        <taxon>Thermoanaerobacteraceae</taxon>
        <taxon>Caldanaerobius</taxon>
    </lineage>
</organism>
<evidence type="ECO:0000259" key="1">
    <source>
        <dbReference type="Pfam" id="PF01548"/>
    </source>
</evidence>